<dbReference type="Gene3D" id="6.10.140.530">
    <property type="match status" value="1"/>
</dbReference>
<reference evidence="2 3" key="1">
    <citation type="submission" date="2023-02" db="EMBL/GenBank/DDBJ databases">
        <authorList>
            <person name="Maleckis M."/>
        </authorList>
    </citation>
    <scope>NUCLEOTIDE SEQUENCE [LARGE SCALE GENOMIC DNA]</scope>
    <source>
        <strain evidence="2 3">P8-A2</strain>
    </source>
</reference>
<organism evidence="2 3">
    <name type="scientific">Streptomyces mirabilis</name>
    <dbReference type="NCBI Taxonomy" id="68239"/>
    <lineage>
        <taxon>Bacteria</taxon>
        <taxon>Bacillati</taxon>
        <taxon>Actinomycetota</taxon>
        <taxon>Actinomycetes</taxon>
        <taxon>Kitasatosporales</taxon>
        <taxon>Streptomycetaceae</taxon>
        <taxon>Streptomyces</taxon>
    </lineage>
</organism>
<proteinExistence type="predicted"/>
<evidence type="ECO:0000259" key="1">
    <source>
        <dbReference type="Pfam" id="PF03457"/>
    </source>
</evidence>
<dbReference type="EMBL" id="JARAKF010000006">
    <property type="protein sequence ID" value="MDU9002087.1"/>
    <property type="molecule type" value="Genomic_DNA"/>
</dbReference>
<evidence type="ECO:0000313" key="3">
    <source>
        <dbReference type="Proteomes" id="UP001257627"/>
    </source>
</evidence>
<keyword evidence="3" id="KW-1185">Reference proteome</keyword>
<dbReference type="Pfam" id="PF03457">
    <property type="entry name" value="HA"/>
    <property type="match status" value="1"/>
</dbReference>
<comment type="caution">
    <text evidence="2">The sequence shown here is derived from an EMBL/GenBank/DDBJ whole genome shotgun (WGS) entry which is preliminary data.</text>
</comment>
<accession>A0ABU3V7D8</accession>
<name>A0ABU3V7D8_9ACTN</name>
<evidence type="ECO:0000313" key="2">
    <source>
        <dbReference type="EMBL" id="MDU9002087.1"/>
    </source>
</evidence>
<dbReference type="Proteomes" id="UP001257627">
    <property type="component" value="Unassembled WGS sequence"/>
</dbReference>
<protein>
    <submittedName>
        <fullName evidence="2">Helicase associated domain-containing protein</fullName>
    </submittedName>
</protein>
<feature type="domain" description="Helicase-associated" evidence="1">
    <location>
        <begin position="80"/>
        <end position="127"/>
    </location>
</feature>
<dbReference type="InterPro" id="IPR005114">
    <property type="entry name" value="Helicase_assoc"/>
</dbReference>
<gene>
    <name evidence="2" type="ORF">PU648_59980</name>
</gene>
<dbReference type="RefSeq" id="WP_266997919.1">
    <property type="nucleotide sequence ID" value="NZ_CP107955.1"/>
</dbReference>
<sequence>MEPTLGDTAWQRNDHGACAHVEAGKPFDPAALIPSPAITLGAWATRACLTYHRLHPDQQHLLALIGITAEVAHARTRRAHPWRTAVEHAHAYAAEHGHLAVPRDTVHDGYPLGHWLNKQRYRAKKTGPTRDDAQLAR</sequence>